<protein>
    <submittedName>
        <fullName evidence="2">Uncharacterized protein</fullName>
    </submittedName>
</protein>
<name>A0A2P2N6Y8_RHIMU</name>
<feature type="region of interest" description="Disordered" evidence="1">
    <location>
        <begin position="1"/>
        <end position="37"/>
    </location>
</feature>
<dbReference type="EMBL" id="GGEC01057783">
    <property type="protein sequence ID" value="MBX38267.1"/>
    <property type="molecule type" value="Transcribed_RNA"/>
</dbReference>
<organism evidence="2">
    <name type="scientific">Rhizophora mucronata</name>
    <name type="common">Asiatic mangrove</name>
    <dbReference type="NCBI Taxonomy" id="61149"/>
    <lineage>
        <taxon>Eukaryota</taxon>
        <taxon>Viridiplantae</taxon>
        <taxon>Streptophyta</taxon>
        <taxon>Embryophyta</taxon>
        <taxon>Tracheophyta</taxon>
        <taxon>Spermatophyta</taxon>
        <taxon>Magnoliopsida</taxon>
        <taxon>eudicotyledons</taxon>
        <taxon>Gunneridae</taxon>
        <taxon>Pentapetalae</taxon>
        <taxon>rosids</taxon>
        <taxon>fabids</taxon>
        <taxon>Malpighiales</taxon>
        <taxon>Rhizophoraceae</taxon>
        <taxon>Rhizophora</taxon>
    </lineage>
</organism>
<proteinExistence type="predicted"/>
<accession>A0A2P2N6Y8</accession>
<evidence type="ECO:0000256" key="1">
    <source>
        <dbReference type="SAM" id="MobiDB-lite"/>
    </source>
</evidence>
<sequence length="37" mass="4565">MWSQSSHNKIPAKQISKTKRKQHEEQNDASSRYRRWH</sequence>
<reference evidence="2" key="1">
    <citation type="submission" date="2018-02" db="EMBL/GenBank/DDBJ databases">
        <title>Rhizophora mucronata_Transcriptome.</title>
        <authorList>
            <person name="Meera S.P."/>
            <person name="Sreeshan A."/>
            <person name="Augustine A."/>
        </authorList>
    </citation>
    <scope>NUCLEOTIDE SEQUENCE</scope>
    <source>
        <tissue evidence="2">Leaf</tissue>
    </source>
</reference>
<dbReference type="AlphaFoldDB" id="A0A2P2N6Y8"/>
<evidence type="ECO:0000313" key="2">
    <source>
        <dbReference type="EMBL" id="MBX38267.1"/>
    </source>
</evidence>